<reference evidence="2 3" key="1">
    <citation type="journal article" date="2018" name="PLoS Genet.">
        <title>Population sequencing reveals clonal diversity and ancestral inbreeding in the grapevine cultivar Chardonnay.</title>
        <authorList>
            <person name="Roach M.J."/>
            <person name="Johnson D.L."/>
            <person name="Bohlmann J."/>
            <person name="van Vuuren H.J."/>
            <person name="Jones S.J."/>
            <person name="Pretorius I.S."/>
            <person name="Schmidt S.A."/>
            <person name="Borneman A.R."/>
        </authorList>
    </citation>
    <scope>NUCLEOTIDE SEQUENCE [LARGE SCALE GENOMIC DNA]</scope>
    <source>
        <strain evidence="3">cv. Chardonnay</strain>
        <tissue evidence="2">Leaf</tissue>
    </source>
</reference>
<sequence>MKLRFLSWNVRGANDSSKRKVMKAMIRSQRVDLFCLQETKIQAMSEGLVRSLGIGRFLDWGTLDAHGSAGGLLICWDKRTLEVIEMEVGNFSISCRLRNVEDGLVWMFTGVYGPFFREEREWIWEEIGAIRGIWDDPWCLRGDFNVILSLRERSNQGRLTSAMRRFAQVVDVLKLIDLPLQGGVLTWSGGRNNQAWARLDRFLVTQSWLDHFNEGVEVRGRANVRLATKMKELKQKIKVWNREVFGRLEANKNSALQQVEFWDGVEKEPGWRADIEGLHLNRLNSREAEVLEMPFTEEEIYAVLMDMNDDKALGSDGFIVAFWQSSWELVKEEIMHLFREFYDQRSFAKTLGWNNHTFSNLKGVGPHLNGLVSKTIEQ</sequence>
<dbReference type="Gene3D" id="3.60.10.10">
    <property type="entry name" value="Endonuclease/exonuclease/phosphatase"/>
    <property type="match status" value="1"/>
</dbReference>
<evidence type="ECO:0000313" key="3">
    <source>
        <dbReference type="Proteomes" id="UP000288805"/>
    </source>
</evidence>
<name>A0A438BUT2_VITVI</name>
<dbReference type="PANTHER" id="PTHR35218">
    <property type="entry name" value="RNASE H DOMAIN-CONTAINING PROTEIN"/>
    <property type="match status" value="1"/>
</dbReference>
<feature type="domain" description="Endonuclease/exonuclease/phosphatase" evidence="1">
    <location>
        <begin position="6"/>
        <end position="211"/>
    </location>
</feature>
<proteinExistence type="predicted"/>
<dbReference type="InterPro" id="IPR036691">
    <property type="entry name" value="Endo/exonu/phosph_ase_sf"/>
</dbReference>
<organism evidence="2 3">
    <name type="scientific">Vitis vinifera</name>
    <name type="common">Grape</name>
    <dbReference type="NCBI Taxonomy" id="29760"/>
    <lineage>
        <taxon>Eukaryota</taxon>
        <taxon>Viridiplantae</taxon>
        <taxon>Streptophyta</taxon>
        <taxon>Embryophyta</taxon>
        <taxon>Tracheophyta</taxon>
        <taxon>Spermatophyta</taxon>
        <taxon>Magnoliopsida</taxon>
        <taxon>eudicotyledons</taxon>
        <taxon>Gunneridae</taxon>
        <taxon>Pentapetalae</taxon>
        <taxon>rosids</taxon>
        <taxon>Vitales</taxon>
        <taxon>Vitaceae</taxon>
        <taxon>Viteae</taxon>
        <taxon>Vitis</taxon>
    </lineage>
</organism>
<gene>
    <name evidence="2" type="ORF">CK203_092609</name>
</gene>
<evidence type="ECO:0000259" key="1">
    <source>
        <dbReference type="Pfam" id="PF03372"/>
    </source>
</evidence>
<accession>A0A438BUT2</accession>
<dbReference type="PANTHER" id="PTHR35218:SF9">
    <property type="entry name" value="ENDONUCLEASE_EXONUCLEASE_PHOSPHATASE DOMAIN-CONTAINING PROTEIN"/>
    <property type="match status" value="1"/>
</dbReference>
<dbReference type="AlphaFoldDB" id="A0A438BUT2"/>
<dbReference type="EMBL" id="QGNW01002612">
    <property type="protein sequence ID" value="RVW14755.1"/>
    <property type="molecule type" value="Genomic_DNA"/>
</dbReference>
<dbReference type="InterPro" id="IPR005135">
    <property type="entry name" value="Endo/exonuclease/phosphatase"/>
</dbReference>
<dbReference type="Pfam" id="PF03372">
    <property type="entry name" value="Exo_endo_phos"/>
    <property type="match status" value="1"/>
</dbReference>
<dbReference type="SUPFAM" id="SSF56219">
    <property type="entry name" value="DNase I-like"/>
    <property type="match status" value="1"/>
</dbReference>
<comment type="caution">
    <text evidence="2">The sequence shown here is derived from an EMBL/GenBank/DDBJ whole genome shotgun (WGS) entry which is preliminary data.</text>
</comment>
<dbReference type="Proteomes" id="UP000288805">
    <property type="component" value="Unassembled WGS sequence"/>
</dbReference>
<evidence type="ECO:0000313" key="2">
    <source>
        <dbReference type="EMBL" id="RVW14755.1"/>
    </source>
</evidence>
<dbReference type="GO" id="GO:0003824">
    <property type="term" value="F:catalytic activity"/>
    <property type="evidence" value="ECO:0007669"/>
    <property type="project" value="InterPro"/>
</dbReference>
<protein>
    <recommendedName>
        <fullName evidence="1">Endonuclease/exonuclease/phosphatase domain-containing protein</fullName>
    </recommendedName>
</protein>